<dbReference type="Pfam" id="PF03140">
    <property type="entry name" value="DUF247"/>
    <property type="match status" value="1"/>
</dbReference>
<sequence length="457" mass="52757">MRLGIDEEEWLIQVKDEALSLGEEMGDPVTPCIFCVPKTLVNENEAAYIPEIVSLGPFHCGKPELRGMEKYKAEAARRVSCRIQSSFPDKNFTDVVNSIMSMEHRIRACYDKEIHCSGEVLCWMMARDASFLLEFFRNYNRPFQQEDREKDAAGSEYSHPVFCADGDNSTVLAIIKDIMKLENQIPLFVLEQVLAVEMDSIKLAREQMEVILKLLFDNIYRPFNFFIFSTSPRRSHVLEMYHYSCFGKNSPMESSQDSWNPWPKALDDHRLKIPSAVKLTNAGVMFKANAGVLEEIKFDKETCVLSLPLIILNVESEVFIRNLIALELCSPQYKIKKFTQYAQFMDDLIHNKKGVSVMRDKGVIVGNLRRYTQLARLWNSSNLSPALSQCVAIAETRKNIHKYYSKKWRIHYKTLWNEFWQAYVSKPWFVMGGIGATFVLILTGLQVFCLFYPCTRT</sequence>
<dbReference type="PANTHER" id="PTHR31170:SF25">
    <property type="entry name" value="BNAA09G04570D PROTEIN"/>
    <property type="match status" value="1"/>
</dbReference>
<keyword evidence="1" id="KW-0812">Transmembrane</keyword>
<protein>
    <submittedName>
        <fullName evidence="2">Uncharacterized protein</fullName>
    </submittedName>
</protein>
<keyword evidence="1" id="KW-1133">Transmembrane helix</keyword>
<evidence type="ECO:0000256" key="1">
    <source>
        <dbReference type="SAM" id="Phobius"/>
    </source>
</evidence>
<dbReference type="EMBL" id="GCKF01047545">
    <property type="protein sequence ID" value="JAG93221.1"/>
    <property type="molecule type" value="Transcribed_RNA"/>
</dbReference>
<organism evidence="2">
    <name type="scientific">Araucaria cunninghamii</name>
    <name type="common">Hoop pine</name>
    <name type="synonym">Moreton Bay pine</name>
    <dbReference type="NCBI Taxonomy" id="56994"/>
    <lineage>
        <taxon>Eukaryota</taxon>
        <taxon>Viridiplantae</taxon>
        <taxon>Streptophyta</taxon>
        <taxon>Embryophyta</taxon>
        <taxon>Tracheophyta</taxon>
        <taxon>Spermatophyta</taxon>
        <taxon>Pinopsida</taxon>
        <taxon>Pinidae</taxon>
        <taxon>Conifers II</taxon>
        <taxon>Araucariales</taxon>
        <taxon>Araucariaceae</taxon>
        <taxon>Araucaria</taxon>
    </lineage>
</organism>
<keyword evidence="1" id="KW-0472">Membrane</keyword>
<dbReference type="AlphaFoldDB" id="A0A0D6QS96"/>
<proteinExistence type="predicted"/>
<dbReference type="InterPro" id="IPR004158">
    <property type="entry name" value="DUF247_pln"/>
</dbReference>
<feature type="transmembrane region" description="Helical" evidence="1">
    <location>
        <begin position="428"/>
        <end position="452"/>
    </location>
</feature>
<evidence type="ECO:0000313" key="2">
    <source>
        <dbReference type="EMBL" id="JAG93221.1"/>
    </source>
</evidence>
<dbReference type="PANTHER" id="PTHR31170">
    <property type="entry name" value="BNAC04G53230D PROTEIN"/>
    <property type="match status" value="1"/>
</dbReference>
<reference evidence="2" key="1">
    <citation type="submission" date="2015-03" db="EMBL/GenBank/DDBJ databases">
        <title>A transcriptome of Araucaria cunninghamii, an australian fine timber species.</title>
        <authorList>
            <person name="Jing Yi C.J.Y."/>
            <person name="Yin San L.Y.S."/>
            <person name="Abdul Karim S.S."/>
            <person name="Wan Azmi N.N."/>
            <person name="Hercus R.R."/>
            <person name="Croft L.L."/>
        </authorList>
    </citation>
    <scope>NUCLEOTIDE SEQUENCE</scope>
    <source>
        <strain evidence="2">MI0301</strain>
        <tissue evidence="2">Leaf</tissue>
    </source>
</reference>
<accession>A0A0D6QS96</accession>
<name>A0A0D6QS96_ARACU</name>